<name>A0A7W8VCG2_9ACTN</name>
<dbReference type="Pfam" id="PF01261">
    <property type="entry name" value="AP_endonuc_2"/>
    <property type="match status" value="1"/>
</dbReference>
<keyword evidence="2" id="KW-0413">Isomerase</keyword>
<gene>
    <name evidence="2" type="ORF">HDA36_001495</name>
</gene>
<dbReference type="AlphaFoldDB" id="A0A7W8VCG2"/>
<dbReference type="PANTHER" id="PTHR12110">
    <property type="entry name" value="HYDROXYPYRUVATE ISOMERASE"/>
    <property type="match status" value="1"/>
</dbReference>
<reference evidence="2 3" key="1">
    <citation type="submission" date="2020-08" db="EMBL/GenBank/DDBJ databases">
        <title>Sequencing the genomes of 1000 actinobacteria strains.</title>
        <authorList>
            <person name="Klenk H.-P."/>
        </authorList>
    </citation>
    <scope>NUCLEOTIDE SEQUENCE [LARGE SCALE GENOMIC DNA]</scope>
    <source>
        <strain evidence="2 3">DSM 44551</strain>
    </source>
</reference>
<accession>A0A7W8VCG2</accession>
<dbReference type="GO" id="GO:0016853">
    <property type="term" value="F:isomerase activity"/>
    <property type="evidence" value="ECO:0007669"/>
    <property type="project" value="UniProtKB-KW"/>
</dbReference>
<protein>
    <submittedName>
        <fullName evidence="2">Sugar phosphate isomerase/epimerase</fullName>
    </submittedName>
</protein>
<evidence type="ECO:0000259" key="1">
    <source>
        <dbReference type="Pfam" id="PF01261"/>
    </source>
</evidence>
<dbReference type="RefSeq" id="WP_184391064.1">
    <property type="nucleotide sequence ID" value="NZ_BAAAJD010000118.1"/>
</dbReference>
<dbReference type="EMBL" id="JACHDB010000001">
    <property type="protein sequence ID" value="MBB5431411.1"/>
    <property type="molecule type" value="Genomic_DNA"/>
</dbReference>
<dbReference type="InterPro" id="IPR013022">
    <property type="entry name" value="Xyl_isomerase-like_TIM-brl"/>
</dbReference>
<organism evidence="2 3">
    <name type="scientific">Nocardiopsis composta</name>
    <dbReference type="NCBI Taxonomy" id="157465"/>
    <lineage>
        <taxon>Bacteria</taxon>
        <taxon>Bacillati</taxon>
        <taxon>Actinomycetota</taxon>
        <taxon>Actinomycetes</taxon>
        <taxon>Streptosporangiales</taxon>
        <taxon>Nocardiopsidaceae</taxon>
        <taxon>Nocardiopsis</taxon>
    </lineage>
</organism>
<proteinExistence type="predicted"/>
<evidence type="ECO:0000313" key="3">
    <source>
        <dbReference type="Proteomes" id="UP000572635"/>
    </source>
</evidence>
<dbReference type="Proteomes" id="UP000572635">
    <property type="component" value="Unassembled WGS sequence"/>
</dbReference>
<keyword evidence="3" id="KW-1185">Reference proteome</keyword>
<dbReference type="InterPro" id="IPR036237">
    <property type="entry name" value="Xyl_isomerase-like_sf"/>
</dbReference>
<sequence>MPHTAQDWPIGAALLQFPAASPGGLPTQDAPASEWSRVLGEVAAEGFDHVDLTDSWLRPGDLAPGRLAELARTLKEHRLGLSAVSAIRRSVIDPDPAVARDNLDYLLRTVDAAAELGAPVVSVGLHRPLTEAQRRALWFWHEPGAADPAGDERTWALAVRRLRALGERAAGHGLRLSLEMYEDTYLGTPESAVRLVREIGLPNVGVNPDIGNLVRLHRPVPHWEDLLLPVLPYANYWHVKNYHRDLDPATGAYFTVPAPLEGGVIDYRRALELALRAGFDGPICTEHYGGDGLGVSARNRDYLRRLLSVKLPAIAAEREGAPA</sequence>
<dbReference type="InterPro" id="IPR050312">
    <property type="entry name" value="IolE/XylAMocC-like"/>
</dbReference>
<comment type="caution">
    <text evidence="2">The sequence shown here is derived from an EMBL/GenBank/DDBJ whole genome shotgun (WGS) entry which is preliminary data.</text>
</comment>
<feature type="domain" description="Xylose isomerase-like TIM barrel" evidence="1">
    <location>
        <begin position="41"/>
        <end position="303"/>
    </location>
</feature>
<dbReference type="PANTHER" id="PTHR12110:SF41">
    <property type="entry name" value="INOSOSE DEHYDRATASE"/>
    <property type="match status" value="1"/>
</dbReference>
<dbReference type="Gene3D" id="3.20.20.150">
    <property type="entry name" value="Divalent-metal-dependent TIM barrel enzymes"/>
    <property type="match status" value="1"/>
</dbReference>
<evidence type="ECO:0000313" key="2">
    <source>
        <dbReference type="EMBL" id="MBB5431411.1"/>
    </source>
</evidence>
<dbReference type="SUPFAM" id="SSF51658">
    <property type="entry name" value="Xylose isomerase-like"/>
    <property type="match status" value="1"/>
</dbReference>